<dbReference type="SUPFAM" id="SSF57701">
    <property type="entry name" value="Zn2/Cys6 DNA-binding domain"/>
    <property type="match status" value="1"/>
</dbReference>
<feature type="region of interest" description="Disordered" evidence="4">
    <location>
        <begin position="170"/>
        <end position="206"/>
    </location>
</feature>
<dbReference type="CDD" id="cd12148">
    <property type="entry name" value="fungal_TF_MHR"/>
    <property type="match status" value="1"/>
</dbReference>
<dbReference type="PROSITE" id="PS50048">
    <property type="entry name" value="ZN2_CY6_FUNGAL_2"/>
    <property type="match status" value="1"/>
</dbReference>
<evidence type="ECO:0000256" key="1">
    <source>
        <dbReference type="ARBA" id="ARBA00004123"/>
    </source>
</evidence>
<feature type="compositionally biased region" description="Basic and acidic residues" evidence="4">
    <location>
        <begin position="179"/>
        <end position="191"/>
    </location>
</feature>
<feature type="compositionally biased region" description="Acidic residues" evidence="4">
    <location>
        <begin position="192"/>
        <end position="206"/>
    </location>
</feature>
<reference evidence="6 7" key="1">
    <citation type="journal article" date="2024" name="Microbiol. Resour. Announc.">
        <title>Genome annotations for the ascomycete fungi Trichoderma harzianum, Trichoderma aggressivum, and Purpureocillium lilacinum.</title>
        <authorList>
            <person name="Beijen E.P.W."/>
            <person name="Ohm R.A."/>
        </authorList>
    </citation>
    <scope>NUCLEOTIDE SEQUENCE [LARGE SCALE GENOMIC DNA]</scope>
    <source>
        <strain evidence="6 7">CBS 150709</strain>
    </source>
</reference>
<evidence type="ECO:0000313" key="6">
    <source>
        <dbReference type="EMBL" id="KAK4093916.1"/>
    </source>
</evidence>
<dbReference type="InterPro" id="IPR036864">
    <property type="entry name" value="Zn2-C6_fun-type_DNA-bd_sf"/>
</dbReference>
<keyword evidence="7" id="KW-1185">Reference proteome</keyword>
<dbReference type="CDD" id="cd00067">
    <property type="entry name" value="GAL4"/>
    <property type="match status" value="1"/>
</dbReference>
<dbReference type="SMART" id="SM00066">
    <property type="entry name" value="GAL4"/>
    <property type="match status" value="1"/>
</dbReference>
<comment type="subcellular location">
    <subcellularLocation>
        <location evidence="1">Nucleus</location>
    </subcellularLocation>
</comment>
<dbReference type="InterPro" id="IPR007219">
    <property type="entry name" value="XnlR_reg_dom"/>
</dbReference>
<dbReference type="Proteomes" id="UP001287286">
    <property type="component" value="Unassembled WGS sequence"/>
</dbReference>
<dbReference type="Gene3D" id="4.10.240.10">
    <property type="entry name" value="Zn(2)-C6 fungal-type DNA-binding domain"/>
    <property type="match status" value="1"/>
</dbReference>
<organism evidence="6 7">
    <name type="scientific">Purpureocillium lilacinum</name>
    <name type="common">Paecilomyces lilacinus</name>
    <dbReference type="NCBI Taxonomy" id="33203"/>
    <lineage>
        <taxon>Eukaryota</taxon>
        <taxon>Fungi</taxon>
        <taxon>Dikarya</taxon>
        <taxon>Ascomycota</taxon>
        <taxon>Pezizomycotina</taxon>
        <taxon>Sordariomycetes</taxon>
        <taxon>Hypocreomycetidae</taxon>
        <taxon>Hypocreales</taxon>
        <taxon>Ophiocordycipitaceae</taxon>
        <taxon>Purpureocillium</taxon>
    </lineage>
</organism>
<keyword evidence="3" id="KW-0539">Nucleus</keyword>
<feature type="compositionally biased region" description="Basic and acidic residues" evidence="4">
    <location>
        <begin position="110"/>
        <end position="119"/>
    </location>
</feature>
<proteinExistence type="predicted"/>
<dbReference type="Pfam" id="PF04082">
    <property type="entry name" value="Fungal_trans"/>
    <property type="match status" value="1"/>
</dbReference>
<feature type="compositionally biased region" description="Pro residues" evidence="4">
    <location>
        <begin position="34"/>
        <end position="47"/>
    </location>
</feature>
<evidence type="ECO:0000256" key="2">
    <source>
        <dbReference type="ARBA" id="ARBA00022723"/>
    </source>
</evidence>
<dbReference type="InterPro" id="IPR001138">
    <property type="entry name" value="Zn2Cys6_DnaBD"/>
</dbReference>
<evidence type="ECO:0000256" key="4">
    <source>
        <dbReference type="SAM" id="MobiDB-lite"/>
    </source>
</evidence>
<feature type="domain" description="Zn(2)-C6 fungal-type" evidence="5">
    <location>
        <begin position="141"/>
        <end position="172"/>
    </location>
</feature>
<evidence type="ECO:0000256" key="3">
    <source>
        <dbReference type="ARBA" id="ARBA00023242"/>
    </source>
</evidence>
<dbReference type="Pfam" id="PF00172">
    <property type="entry name" value="Zn_clus"/>
    <property type="match status" value="1"/>
</dbReference>
<dbReference type="InterPro" id="IPR050613">
    <property type="entry name" value="Sec_Metabolite_Reg"/>
</dbReference>
<keyword evidence="2" id="KW-0479">Metal-binding</keyword>
<evidence type="ECO:0000259" key="5">
    <source>
        <dbReference type="PROSITE" id="PS50048"/>
    </source>
</evidence>
<feature type="compositionally biased region" description="Basic and acidic residues" evidence="4">
    <location>
        <begin position="681"/>
        <end position="691"/>
    </location>
</feature>
<accession>A0ABR0CDC4</accession>
<comment type="caution">
    <text evidence="6">The sequence shown here is derived from an EMBL/GenBank/DDBJ whole genome shotgun (WGS) entry which is preliminary data.</text>
</comment>
<dbReference type="EMBL" id="JAWRVI010000004">
    <property type="protein sequence ID" value="KAK4093916.1"/>
    <property type="molecule type" value="Genomic_DNA"/>
</dbReference>
<feature type="region of interest" description="Disordered" evidence="4">
    <location>
        <begin position="1"/>
        <end position="139"/>
    </location>
</feature>
<evidence type="ECO:0000313" key="7">
    <source>
        <dbReference type="Proteomes" id="UP001287286"/>
    </source>
</evidence>
<dbReference type="SMART" id="SM00906">
    <property type="entry name" value="Fungal_trans"/>
    <property type="match status" value="1"/>
</dbReference>
<protein>
    <submittedName>
        <fullName evidence="6">Transcriptional regulator family: Fungal Specific TF</fullName>
    </submittedName>
</protein>
<gene>
    <name evidence="6" type="ORF">Purlil1_1407</name>
</gene>
<feature type="compositionally biased region" description="Pro residues" evidence="4">
    <location>
        <begin position="665"/>
        <end position="680"/>
    </location>
</feature>
<sequence length="797" mass="89484">MPSNSGRDMANGAEAPRRMALQWPSPVANKGFSSPPPPPPPALPSPPESTAVERPVSTYLPPPRPRAPTSTLRRCTSAMPCRCDPRAPLRPRSARRHSAQPTQTRFVVDAAHEPREAHLSPRQTAAASMGESPKEGYSRSACTECQRRKQKCNREWPCNHCQKRKVADKCRFGGASPDRPGDSRKRQHSNDDTDSTDTNPWDDADSGFEALGYTASHLFSGLGQDRRSKTSARQQRQYYMDAGSSPQLARALQVLPPRPYTDSLVQNFLNNVNYHYYIIYPPSFLDEYRDWWALRSDNRPLGLQWTCLLLVVCACSAQYTDAELQQKLEADLGESTQRLTEAYHNAHRELHSVIPVGHNHLLNVQSLLHSCYWYKSEARFVECWHVLSTAIREAQELELHHEAVAGHMSEFDREMRRRVWCILNTWDWQTSSLLSRPLLIDRTDCDVGLPSLKLEGYSPSPLLHMKLQSEIIMRLAHRFGPVKNVTGPDDVQEYQRLIEDWARTWPAAYDLDSPDESADAQRHWIALHRHYLRTMTYSMLLDPFRGYLARHMAATSPPTELGIRSQGIDHALRLMNALYGFFDYVYPRDAKFHWVLFCIFDTAAVLCSSLMHDDDGSIARRDEILAAIDGAVAMLRRLNTVTKAARTSYEVLVRVSQRVTRSPRPADPLPSPPARMPARPPESRKRVRPDDIAPAPAMAPVTAPYPYAGGMALAPPAPMPVTMAAGPAYPPSTAHGLVPTSAPVAMGYPAYQEANPNPNPYQAVEFGNITQQDLGDLASLWDYESLDLNFIGPTQMG</sequence>
<name>A0ABR0CDC4_PURLI</name>
<dbReference type="PANTHER" id="PTHR31001">
    <property type="entry name" value="UNCHARACTERIZED TRANSCRIPTIONAL REGULATORY PROTEIN"/>
    <property type="match status" value="1"/>
</dbReference>
<feature type="region of interest" description="Disordered" evidence="4">
    <location>
        <begin position="660"/>
        <end position="695"/>
    </location>
</feature>
<dbReference type="PANTHER" id="PTHR31001:SF84">
    <property type="entry name" value="FUNGAL SPECIFIC TRANSCRIPTION FACTOR"/>
    <property type="match status" value="1"/>
</dbReference>